<dbReference type="Gene3D" id="1.25.40.440">
    <property type="entry name" value="Nucleoporin, helical domain, central subdomain"/>
    <property type="match status" value="1"/>
</dbReference>
<dbReference type="GO" id="GO:0000972">
    <property type="term" value="P:transcription-dependent tethering of RNA polymerase II gene DNA at nuclear periphery"/>
    <property type="evidence" value="ECO:0007669"/>
    <property type="project" value="TreeGrafter"/>
</dbReference>
<name>A0A238FHI1_9BASI</name>
<dbReference type="Gene3D" id="1.20.120.1880">
    <property type="entry name" value="Nucleoporin, helical C-terminal domain"/>
    <property type="match status" value="1"/>
</dbReference>
<dbReference type="InterPro" id="IPR042533">
    <property type="entry name" value="Nucleoporin_Nup155_C_1"/>
</dbReference>
<dbReference type="GO" id="GO:0006606">
    <property type="term" value="P:protein import into nucleus"/>
    <property type="evidence" value="ECO:0007669"/>
    <property type="project" value="TreeGrafter"/>
</dbReference>
<evidence type="ECO:0000256" key="3">
    <source>
        <dbReference type="ARBA" id="ARBA00022448"/>
    </source>
</evidence>
<reference evidence="9" key="1">
    <citation type="submission" date="2016-09" db="EMBL/GenBank/DDBJ databases">
        <authorList>
            <person name="Jeantristanb JTB J.-T."/>
            <person name="Ricardo R."/>
        </authorList>
    </citation>
    <scope>NUCLEOTIDE SEQUENCE [LARGE SCALE GENOMIC DNA]</scope>
</reference>
<dbReference type="Gene3D" id="1.25.40.450">
    <property type="entry name" value="Nucleoporin, helical domain, N-terminal subdomain"/>
    <property type="match status" value="1"/>
</dbReference>
<proteinExistence type="inferred from homology"/>
<evidence type="ECO:0000259" key="6">
    <source>
        <dbReference type="Pfam" id="PF03177"/>
    </source>
</evidence>
<evidence type="ECO:0000256" key="4">
    <source>
        <dbReference type="ARBA" id="ARBA00023242"/>
    </source>
</evidence>
<feature type="compositionally biased region" description="Low complexity" evidence="5">
    <location>
        <begin position="478"/>
        <end position="487"/>
    </location>
</feature>
<dbReference type="FunFam" id="1.25.40.440:FF:000001">
    <property type="entry name" value="Nuclear pore complex subunit"/>
    <property type="match status" value="1"/>
</dbReference>
<keyword evidence="3" id="KW-0813">Transport</keyword>
<dbReference type="InterPro" id="IPR042538">
    <property type="entry name" value="Nucleoporin_Nup155_C_3"/>
</dbReference>
<feature type="compositionally biased region" description="Low complexity" evidence="5">
    <location>
        <begin position="692"/>
        <end position="702"/>
    </location>
</feature>
<dbReference type="EMBL" id="FMSP01000007">
    <property type="protein sequence ID" value="SCV71463.1"/>
    <property type="molecule type" value="Genomic_DNA"/>
</dbReference>
<dbReference type="Pfam" id="PF03177">
    <property type="entry name" value="Nucleoporin_C"/>
    <property type="match status" value="1"/>
</dbReference>
<keyword evidence="9" id="KW-1185">Reference proteome</keyword>
<keyword evidence="4" id="KW-0539">Nucleus</keyword>
<feature type="region of interest" description="Disordered" evidence="5">
    <location>
        <begin position="540"/>
        <end position="571"/>
    </location>
</feature>
<dbReference type="Proteomes" id="UP000198372">
    <property type="component" value="Unassembled WGS sequence"/>
</dbReference>
<feature type="compositionally biased region" description="Polar residues" evidence="5">
    <location>
        <begin position="560"/>
        <end position="571"/>
    </location>
</feature>
<evidence type="ECO:0000256" key="1">
    <source>
        <dbReference type="ARBA" id="ARBA00004123"/>
    </source>
</evidence>
<dbReference type="GO" id="GO:0036228">
    <property type="term" value="P:protein localization to nuclear inner membrane"/>
    <property type="evidence" value="ECO:0007669"/>
    <property type="project" value="TreeGrafter"/>
</dbReference>
<accession>A0A238FHI1</accession>
<feature type="compositionally biased region" description="Polar residues" evidence="5">
    <location>
        <begin position="703"/>
        <end position="715"/>
    </location>
</feature>
<feature type="domain" description="Nucleoporin Nup133/Nup155-like N-terminal" evidence="7">
    <location>
        <begin position="99"/>
        <end position="632"/>
    </location>
</feature>
<feature type="region of interest" description="Disordered" evidence="5">
    <location>
        <begin position="454"/>
        <end position="494"/>
    </location>
</feature>
<dbReference type="GO" id="GO:0006405">
    <property type="term" value="P:RNA export from nucleus"/>
    <property type="evidence" value="ECO:0007669"/>
    <property type="project" value="TreeGrafter"/>
</dbReference>
<dbReference type="PANTHER" id="PTHR10350">
    <property type="entry name" value="NUCLEAR PORE COMPLEX PROTEIN NUP155"/>
    <property type="match status" value="1"/>
</dbReference>
<dbReference type="InterPro" id="IPR014908">
    <property type="entry name" value="Nucleoporin_Nup133/Nup155_N"/>
</dbReference>
<feature type="compositionally biased region" description="Pro residues" evidence="5">
    <location>
        <begin position="454"/>
        <end position="468"/>
    </location>
</feature>
<dbReference type="GO" id="GO:0017056">
    <property type="term" value="F:structural constituent of nuclear pore"/>
    <property type="evidence" value="ECO:0007669"/>
    <property type="project" value="InterPro"/>
</dbReference>
<dbReference type="GO" id="GO:0044611">
    <property type="term" value="C:nuclear pore inner ring"/>
    <property type="evidence" value="ECO:0007669"/>
    <property type="project" value="TreeGrafter"/>
</dbReference>
<evidence type="ECO:0000259" key="7">
    <source>
        <dbReference type="Pfam" id="PF08801"/>
    </source>
</evidence>
<feature type="region of interest" description="Disordered" evidence="5">
    <location>
        <begin position="1"/>
        <end position="60"/>
    </location>
</feature>
<evidence type="ECO:0000313" key="8">
    <source>
        <dbReference type="EMBL" id="SCV71463.1"/>
    </source>
</evidence>
<dbReference type="InterPro" id="IPR042537">
    <property type="entry name" value="Nucleoporin_Nup155_C_2"/>
</dbReference>
<dbReference type="OrthoDB" id="338970at2759"/>
<dbReference type="PANTHER" id="PTHR10350:SF6">
    <property type="entry name" value="NUCLEAR PORE COMPLEX PROTEIN NUP155"/>
    <property type="match status" value="1"/>
</dbReference>
<dbReference type="Gene3D" id="1.20.58.1780">
    <property type="match status" value="1"/>
</dbReference>
<comment type="subcellular location">
    <subcellularLocation>
        <location evidence="1">Nucleus</location>
    </subcellularLocation>
</comment>
<feature type="compositionally biased region" description="Low complexity" evidence="5">
    <location>
        <begin position="21"/>
        <end position="54"/>
    </location>
</feature>
<dbReference type="STRING" id="269621.A0A238FHI1"/>
<evidence type="ECO:0000313" key="9">
    <source>
        <dbReference type="Proteomes" id="UP000198372"/>
    </source>
</evidence>
<evidence type="ECO:0000256" key="2">
    <source>
        <dbReference type="ARBA" id="ARBA00007373"/>
    </source>
</evidence>
<organism evidence="8 9">
    <name type="scientific">Microbotryum intermedium</name>
    <dbReference type="NCBI Taxonomy" id="269621"/>
    <lineage>
        <taxon>Eukaryota</taxon>
        <taxon>Fungi</taxon>
        <taxon>Dikarya</taxon>
        <taxon>Basidiomycota</taxon>
        <taxon>Pucciniomycotina</taxon>
        <taxon>Microbotryomycetes</taxon>
        <taxon>Microbotryales</taxon>
        <taxon>Microbotryaceae</taxon>
        <taxon>Microbotryum</taxon>
    </lineage>
</organism>
<feature type="region of interest" description="Disordered" evidence="5">
    <location>
        <begin position="692"/>
        <end position="715"/>
    </location>
</feature>
<protein>
    <submittedName>
        <fullName evidence="8">BQ2448_3051 protein</fullName>
    </submittedName>
</protein>
<dbReference type="InterPro" id="IPR007187">
    <property type="entry name" value="Nucleoporin_Nup133/Nup155_C"/>
</dbReference>
<evidence type="ECO:0000256" key="5">
    <source>
        <dbReference type="SAM" id="MobiDB-lite"/>
    </source>
</evidence>
<feature type="compositionally biased region" description="Low complexity" evidence="5">
    <location>
        <begin position="540"/>
        <end position="559"/>
    </location>
</feature>
<comment type="similarity">
    <text evidence="2">Belongs to the non-repetitive/WGA-negative nucleoporin family.</text>
</comment>
<dbReference type="Pfam" id="PF08801">
    <property type="entry name" value="Nucleoporin_N"/>
    <property type="match status" value="1"/>
</dbReference>
<dbReference type="InterPro" id="IPR004870">
    <property type="entry name" value="Nucleoporin_Nup155"/>
</dbReference>
<sequence length="1465" mass="160926">MSISVDAPPPTHSLAQPSPLTSSNSHALTTSSSPNTTTTPTPSSSAATTTTTTTQDDPLSNAAKLIDDRLLRDEQWIPVGDRLGFGASYDYVPPPHPAWAPFVKRRTVALPDRLFDEYTCASVSNDLGVQPALPLIHPFPYPPTATAHCTMGLSTEIERAWVTIDHRLLLWDWADGSSFATFDQLDDVIIGVALVKPRPNVFVDAITYLLVLATSTDITLVGLGYAPTETSTETPPEITFYLTGLSVPSEGLPFTHIRGTSTGRIFLSTSPEAVLPNGRPGDGSLYELVYQASEGWFVKRCSLHNLTSRSLTQSLVPSFLRNLAAVNPNEWVISFELDNERGLLYTLLRNGTIEMYELPSSSASARFDGPPNKVARTRDVLRAAREVCKSPALEGTSFRIVALQIIGVKESEKDKVALVAITNTGVRLYFTHQRRYPSYAQTSIRALELFHVRPPPLIPTPPPGPQPTPAFYGAPPTQQQQQQQQQQPVTSASSAPSEFAFKAINQANYASGGLLVAANNRSEEVGVLFLAAPDNAAASQQANLSGPSSSSSTTITSMTNNGPGSISTAGGQQRFSEIASTIEIGGQTWEMAEIQDRNSTSAMMPGGKTALNELATQVGLPRREWVVLTDMGANVVARQRPIDTLVDVLEAASGLGGNQAHGSVAIFFNAFGLNQSCAMLLAIAAGNSRLTTTVSDPSSPSTHMNGSMYASSSRNPTSAVENAKAFFFEHGGRPVAVDRGGFGSQPHTSNAASGGQVIFSGKHEGLAFYLARLLRPLWSAKVTKAVPGGASSSTAGASPRQVSNVPENILTQVQRDLASLRTFIEAESRLFALPSNLTQAPHLTYAYQTEQTSLEALRSLLVQSVEAISFVLLLIDYQISDLVAMCDQETQKSLLEMSWQDLLTKKVGREVARKLVSAVINQQIGRQLSVDAISETLQQRCGSFCSADDVLLYKAIEATRRAKDTTDRSERTESLRESLRLFIKASKQLSFERASEVCHEYIDLRYYLGAIELAVACAHEWDPTDRALSFAFEGEPSNDPRRAIFQLRQKCNQLVFQTLQSTDELLNEAMNSNNHPQAISYAEADSLRSNAYDKVLSIKDQFLHFELYAWYLSQGRTDALLEARTPYLEAYLAQEPTTLEKTDLLWRLYARTSRYDLAAGVLAHLAETTRFPLSIYKRVEYLSLAVANAKSQFPSTQAQAVQFLTDVEEKLEVAQVQVEIYRAIEGLYHDEMNEDERRQWLDRVEDRLYTISELYSEFAEPLRLLEIVLLIFHVSDHRDPYLVAATWEAILAQAREDVTDPDQAIDLLTVKITELGRRFHSSDVAFPLPALATMFERFSYDNKLASRAGWVPLAFRDAGIPSQTIFATYDELISAKVPPWHTSQGLLFLITSATVLLEHWLQESTNSIKASSSTSMRRDDESTLFPAADVTTAVGKWLMALGSVAGAKDMVARLNEVQREIRRRF</sequence>
<feature type="domain" description="Nucleoporin Nup133/Nup155-like C-terminal" evidence="6">
    <location>
        <begin position="760"/>
        <end position="1416"/>
    </location>
</feature>
<gene>
    <name evidence="8" type="ORF">BQ2448_3051</name>
</gene>